<sequence length="328" mass="36037">MPAIGERHEHHGAVPVDAEVDAARRELGPELDPALVVAPREVEPIVGTGRVEIGVGEAGPGHRDTARAAQISQAIHAGLRIGAREIRNELHEAPALLFDHVEQRLELAIVGKARRNRTALEVFIEERGGQAPGAIVHGLVEQRDHLPDLVVGRDTGPRVVAHHVQAQRRVPHQRHEIQRDAVCVDRVAISVVVAPCERHVRIEGVQRHVLDVGKHGRDRSRRLGIDREQRQRAVPDERGGDPMLQVRVTRVVPPHVRIEVGVRVDEARRDEGTASVEDVVPVGLEVGPDLDDHPFAHPHIGSIGRGTRTVDDGTAGDQQLRRLHEPRA</sequence>
<gene>
    <name evidence="2" type="ORF">UFOPK3139_03280</name>
</gene>
<proteinExistence type="predicted"/>
<dbReference type="EMBL" id="CAFABA010000245">
    <property type="protein sequence ID" value="CAB4836835.1"/>
    <property type="molecule type" value="Genomic_DNA"/>
</dbReference>
<feature type="compositionally biased region" description="Basic and acidic residues" evidence="1">
    <location>
        <begin position="319"/>
        <end position="328"/>
    </location>
</feature>
<evidence type="ECO:0000256" key="1">
    <source>
        <dbReference type="SAM" id="MobiDB-lite"/>
    </source>
</evidence>
<dbReference type="AlphaFoldDB" id="A0A6J7AVI9"/>
<evidence type="ECO:0000313" key="2">
    <source>
        <dbReference type="EMBL" id="CAB4836835.1"/>
    </source>
</evidence>
<organism evidence="2">
    <name type="scientific">freshwater metagenome</name>
    <dbReference type="NCBI Taxonomy" id="449393"/>
    <lineage>
        <taxon>unclassified sequences</taxon>
        <taxon>metagenomes</taxon>
        <taxon>ecological metagenomes</taxon>
    </lineage>
</organism>
<reference evidence="2" key="1">
    <citation type="submission" date="2020-05" db="EMBL/GenBank/DDBJ databases">
        <authorList>
            <person name="Chiriac C."/>
            <person name="Salcher M."/>
            <person name="Ghai R."/>
            <person name="Kavagutti S V."/>
        </authorList>
    </citation>
    <scope>NUCLEOTIDE SEQUENCE</scope>
</reference>
<feature type="region of interest" description="Disordered" evidence="1">
    <location>
        <begin position="300"/>
        <end position="328"/>
    </location>
</feature>
<name>A0A6J7AVI9_9ZZZZ</name>
<accession>A0A6J7AVI9</accession>
<protein>
    <submittedName>
        <fullName evidence="2">Unannotated protein</fullName>
    </submittedName>
</protein>